<keyword evidence="8" id="KW-0770">Synapse</keyword>
<dbReference type="SUPFAM" id="SSF161111">
    <property type="entry name" value="Cation efflux protein transmembrane domain-like"/>
    <property type="match status" value="1"/>
</dbReference>
<accession>A0ABX1VEF9</accession>
<evidence type="ECO:0000256" key="11">
    <source>
        <dbReference type="SAM" id="Phobius"/>
    </source>
</evidence>
<organism evidence="13 14">
    <name type="scientific">Alienimonas chondri</name>
    <dbReference type="NCBI Taxonomy" id="2681879"/>
    <lineage>
        <taxon>Bacteria</taxon>
        <taxon>Pseudomonadati</taxon>
        <taxon>Planctomycetota</taxon>
        <taxon>Planctomycetia</taxon>
        <taxon>Planctomycetales</taxon>
        <taxon>Planctomycetaceae</taxon>
        <taxon>Alienimonas</taxon>
    </lineage>
</organism>
<reference evidence="13 14" key="1">
    <citation type="journal article" date="2020" name="Syst. Appl. Microbiol.">
        <title>Alienimonas chondri sp. nov., a novel planctomycete isolated from the biofilm of the red alga Chondrus crispus.</title>
        <authorList>
            <person name="Vitorino I."/>
            <person name="Albuquerque L."/>
            <person name="Wiegand S."/>
            <person name="Kallscheuer N."/>
            <person name="da Costa M.S."/>
            <person name="Lobo-da-Cunha A."/>
            <person name="Jogler C."/>
            <person name="Lage O.M."/>
        </authorList>
    </citation>
    <scope>NUCLEOTIDE SEQUENCE [LARGE SCALE GENOMIC DNA]</scope>
    <source>
        <strain evidence="13 14">LzC2</strain>
    </source>
</reference>
<keyword evidence="9 11" id="KW-0472">Membrane</keyword>
<sequence length="230" mass="25026">MTKTTPDNDSDDDRKRNLRRGKWTEIASLAYNLTEVGVSVTAGLMTGSSALVSWGADSAVESAAAGTMIWRLRGEERGIGRRDVLWRKKVALGVLAGAFAVAVAFILYEAIGKFVSQTPPGFNWWGIGILLVSLVVNPVLAWAKHQYGKKLDSPALKYDAIDTLICEYQTVVVLIGLGLAKWLGWWWADPAAALLIVPYVAWEGYEAGRDALAVDPDEEDADANEDETSP</sequence>
<keyword evidence="14" id="KW-1185">Reference proteome</keyword>
<evidence type="ECO:0000256" key="9">
    <source>
        <dbReference type="ARBA" id="ARBA00023136"/>
    </source>
</evidence>
<gene>
    <name evidence="13" type="ORF">LzC2_17460</name>
</gene>
<protein>
    <recommendedName>
        <fullName evidence="12">Cation efflux protein transmembrane domain-containing protein</fullName>
    </recommendedName>
</protein>
<proteinExistence type="inferred from homology"/>
<comment type="similarity">
    <text evidence="3">Belongs to the TMEM163 family.</text>
</comment>
<keyword evidence="6" id="KW-0862">Zinc</keyword>
<dbReference type="InterPro" id="IPR027469">
    <property type="entry name" value="Cation_efflux_TMD_sf"/>
</dbReference>
<evidence type="ECO:0000256" key="4">
    <source>
        <dbReference type="ARBA" id="ARBA00022692"/>
    </source>
</evidence>
<evidence type="ECO:0000256" key="3">
    <source>
        <dbReference type="ARBA" id="ARBA00008731"/>
    </source>
</evidence>
<evidence type="ECO:0000256" key="6">
    <source>
        <dbReference type="ARBA" id="ARBA00022833"/>
    </source>
</evidence>
<keyword evidence="7 11" id="KW-1133">Transmembrane helix</keyword>
<evidence type="ECO:0000256" key="5">
    <source>
        <dbReference type="ARBA" id="ARBA00022753"/>
    </source>
</evidence>
<feature type="transmembrane region" description="Helical" evidence="11">
    <location>
        <begin position="123"/>
        <end position="143"/>
    </location>
</feature>
<dbReference type="PANTHER" id="PTHR31937">
    <property type="entry name" value="TRANSMEMBRANE PROTEIN 163"/>
    <property type="match status" value="1"/>
</dbReference>
<evidence type="ECO:0000256" key="8">
    <source>
        <dbReference type="ARBA" id="ARBA00023018"/>
    </source>
</evidence>
<dbReference type="RefSeq" id="WP_171185928.1">
    <property type="nucleotide sequence ID" value="NZ_WTPX01000045.1"/>
</dbReference>
<feature type="transmembrane region" description="Helical" evidence="11">
    <location>
        <begin position="90"/>
        <end position="111"/>
    </location>
</feature>
<evidence type="ECO:0000256" key="1">
    <source>
        <dbReference type="ARBA" id="ARBA00004146"/>
    </source>
</evidence>
<dbReference type="Pfam" id="PF01545">
    <property type="entry name" value="Cation_efflux"/>
    <property type="match status" value="1"/>
</dbReference>
<dbReference type="Gene3D" id="1.20.1510.10">
    <property type="entry name" value="Cation efflux protein transmembrane domain"/>
    <property type="match status" value="1"/>
</dbReference>
<dbReference type="EMBL" id="WTPX01000045">
    <property type="protein sequence ID" value="NNJ25673.1"/>
    <property type="molecule type" value="Genomic_DNA"/>
</dbReference>
<keyword evidence="10" id="KW-0968">Cytoplasmic vesicle</keyword>
<dbReference type="Proteomes" id="UP000609651">
    <property type="component" value="Unassembled WGS sequence"/>
</dbReference>
<evidence type="ECO:0000256" key="7">
    <source>
        <dbReference type="ARBA" id="ARBA00022989"/>
    </source>
</evidence>
<comment type="caution">
    <text evidence="13">The sequence shown here is derived from an EMBL/GenBank/DDBJ whole genome shotgun (WGS) entry which is preliminary data.</text>
</comment>
<comment type="subcellular location">
    <subcellularLocation>
        <location evidence="2">Cytoplasmic vesicle</location>
        <location evidence="2">Secretory vesicle</location>
        <location evidence="2">Synaptic vesicle membrane</location>
        <topology evidence="2">Multi-pass membrane protein</topology>
    </subcellularLocation>
    <subcellularLocation>
        <location evidence="1">Early endosome membrane</location>
    </subcellularLocation>
</comment>
<dbReference type="PANTHER" id="PTHR31937:SF2">
    <property type="entry name" value="TRANSMEMBRANE PROTEIN 163"/>
    <property type="match status" value="1"/>
</dbReference>
<name>A0ABX1VEF9_9PLAN</name>
<evidence type="ECO:0000313" key="14">
    <source>
        <dbReference type="Proteomes" id="UP000609651"/>
    </source>
</evidence>
<feature type="domain" description="Cation efflux protein transmembrane" evidence="12">
    <location>
        <begin position="26"/>
        <end position="212"/>
    </location>
</feature>
<keyword evidence="4 11" id="KW-0812">Transmembrane</keyword>
<dbReference type="InterPro" id="IPR058533">
    <property type="entry name" value="Cation_efflux_TM"/>
</dbReference>
<dbReference type="InterPro" id="IPR026765">
    <property type="entry name" value="Tmem163"/>
</dbReference>
<evidence type="ECO:0000313" key="13">
    <source>
        <dbReference type="EMBL" id="NNJ25673.1"/>
    </source>
</evidence>
<evidence type="ECO:0000259" key="12">
    <source>
        <dbReference type="Pfam" id="PF01545"/>
    </source>
</evidence>
<evidence type="ECO:0000256" key="10">
    <source>
        <dbReference type="ARBA" id="ARBA00023329"/>
    </source>
</evidence>
<evidence type="ECO:0000256" key="2">
    <source>
        <dbReference type="ARBA" id="ARBA00004644"/>
    </source>
</evidence>
<keyword evidence="5" id="KW-0967">Endosome</keyword>